<accession>X0RFZ8</accession>
<dbReference type="AlphaFoldDB" id="X0RFZ8"/>
<sequence length="85" mass="9535">MKITLNGIKLSNLIIENPISWTGVESEVNLSLGGIPIIWEQQYSGKPFDLIDSEPDSEWMTREILDQLLVLAAVPNTTYILVYEG</sequence>
<gene>
    <name evidence="1" type="ORF">S01H1_14619</name>
</gene>
<proteinExistence type="predicted"/>
<evidence type="ECO:0000313" key="1">
    <source>
        <dbReference type="EMBL" id="GAF67703.1"/>
    </source>
</evidence>
<organism evidence="1">
    <name type="scientific">marine sediment metagenome</name>
    <dbReference type="NCBI Taxonomy" id="412755"/>
    <lineage>
        <taxon>unclassified sequences</taxon>
        <taxon>metagenomes</taxon>
        <taxon>ecological metagenomes</taxon>
    </lineage>
</organism>
<dbReference type="EMBL" id="BARS01007610">
    <property type="protein sequence ID" value="GAF67703.1"/>
    <property type="molecule type" value="Genomic_DNA"/>
</dbReference>
<comment type="caution">
    <text evidence="1">The sequence shown here is derived from an EMBL/GenBank/DDBJ whole genome shotgun (WGS) entry which is preliminary data.</text>
</comment>
<feature type="non-terminal residue" evidence="1">
    <location>
        <position position="85"/>
    </location>
</feature>
<protein>
    <submittedName>
        <fullName evidence="1">Uncharacterized protein</fullName>
    </submittedName>
</protein>
<reference evidence="1" key="1">
    <citation type="journal article" date="2014" name="Front. Microbiol.">
        <title>High frequency of phylogenetically diverse reductive dehalogenase-homologous genes in deep subseafloor sedimentary metagenomes.</title>
        <authorList>
            <person name="Kawai M."/>
            <person name="Futagami T."/>
            <person name="Toyoda A."/>
            <person name="Takaki Y."/>
            <person name="Nishi S."/>
            <person name="Hori S."/>
            <person name="Arai W."/>
            <person name="Tsubouchi T."/>
            <person name="Morono Y."/>
            <person name="Uchiyama I."/>
            <person name="Ito T."/>
            <person name="Fujiyama A."/>
            <person name="Inagaki F."/>
            <person name="Takami H."/>
        </authorList>
    </citation>
    <scope>NUCLEOTIDE SEQUENCE</scope>
    <source>
        <strain evidence="1">Expedition CK06-06</strain>
    </source>
</reference>
<name>X0RFZ8_9ZZZZ</name>